<dbReference type="InterPro" id="IPR049278">
    <property type="entry name" value="MS_channel_C"/>
</dbReference>
<feature type="transmembrane region" description="Helical" evidence="7">
    <location>
        <begin position="245"/>
        <end position="265"/>
    </location>
</feature>
<dbReference type="Gene3D" id="2.30.30.60">
    <property type="match status" value="1"/>
</dbReference>
<evidence type="ECO:0000256" key="3">
    <source>
        <dbReference type="ARBA" id="ARBA00022475"/>
    </source>
</evidence>
<evidence type="ECO:0000256" key="5">
    <source>
        <dbReference type="ARBA" id="ARBA00022989"/>
    </source>
</evidence>
<dbReference type="InterPro" id="IPR010920">
    <property type="entry name" value="LSM_dom_sf"/>
</dbReference>
<dbReference type="InterPro" id="IPR045042">
    <property type="entry name" value="YnaI-like"/>
</dbReference>
<organism evidence="11 12">
    <name type="scientific">Crenothrix polyspora</name>
    <dbReference type="NCBI Taxonomy" id="360316"/>
    <lineage>
        <taxon>Bacteria</taxon>
        <taxon>Pseudomonadati</taxon>
        <taxon>Pseudomonadota</taxon>
        <taxon>Gammaproteobacteria</taxon>
        <taxon>Methylococcales</taxon>
        <taxon>Crenotrichaceae</taxon>
        <taxon>Crenothrix</taxon>
    </lineage>
</organism>
<dbReference type="GO" id="GO:0005886">
    <property type="term" value="C:plasma membrane"/>
    <property type="evidence" value="ECO:0007669"/>
    <property type="project" value="UniProtKB-SubCell"/>
</dbReference>
<protein>
    <submittedName>
        <fullName evidence="11">Putative MscS Mechanosensitive ion channel</fullName>
    </submittedName>
</protein>
<reference evidence="12" key="1">
    <citation type="submission" date="2017-02" db="EMBL/GenBank/DDBJ databases">
        <authorList>
            <person name="Daims H."/>
        </authorList>
    </citation>
    <scope>NUCLEOTIDE SEQUENCE [LARGE SCALE GENOMIC DNA]</scope>
</reference>
<dbReference type="SUPFAM" id="SSF82861">
    <property type="entry name" value="Mechanosensitive channel protein MscS (YggB), transmembrane region"/>
    <property type="match status" value="1"/>
</dbReference>
<dbReference type="RefSeq" id="WP_087145362.1">
    <property type="nucleotide sequence ID" value="NZ_FUKI01000173.1"/>
</dbReference>
<dbReference type="PANTHER" id="PTHR43634">
    <property type="entry name" value="OW CONDUCTANCE MECHANOSENSITIVE CHANNEL"/>
    <property type="match status" value="1"/>
</dbReference>
<feature type="domain" description="Mechanosensitive ion channel MscS" evidence="9">
    <location>
        <begin position="406"/>
        <end position="470"/>
    </location>
</feature>
<evidence type="ECO:0000256" key="6">
    <source>
        <dbReference type="ARBA" id="ARBA00023136"/>
    </source>
</evidence>
<keyword evidence="12" id="KW-1185">Reference proteome</keyword>
<comment type="subcellular location">
    <subcellularLocation>
        <location evidence="1">Cell membrane</location>
        <topology evidence="1">Multi-pass membrane protein</topology>
    </subcellularLocation>
</comment>
<feature type="transmembrane region" description="Helical" evidence="7">
    <location>
        <begin position="360"/>
        <end position="378"/>
    </location>
</feature>
<dbReference type="OrthoDB" id="9775207at2"/>
<evidence type="ECO:0000256" key="2">
    <source>
        <dbReference type="ARBA" id="ARBA00008017"/>
    </source>
</evidence>
<keyword evidence="3" id="KW-1003">Cell membrane</keyword>
<keyword evidence="5 7" id="KW-1133">Transmembrane helix</keyword>
<dbReference type="SUPFAM" id="SSF82689">
    <property type="entry name" value="Mechanosensitive channel protein MscS (YggB), C-terminal domain"/>
    <property type="match status" value="1"/>
</dbReference>
<evidence type="ECO:0000313" key="11">
    <source>
        <dbReference type="EMBL" id="SJM96549.1"/>
    </source>
</evidence>
<dbReference type="InterPro" id="IPR006685">
    <property type="entry name" value="MscS_channel_2nd"/>
</dbReference>
<dbReference type="Gene3D" id="1.10.287.1260">
    <property type="match status" value="1"/>
</dbReference>
<keyword evidence="4 7" id="KW-0812">Transmembrane</keyword>
<keyword evidence="6 7" id="KW-0472">Membrane</keyword>
<evidence type="ECO:0000259" key="10">
    <source>
        <dbReference type="Pfam" id="PF21082"/>
    </source>
</evidence>
<comment type="similarity">
    <text evidence="2">Belongs to the MscS (TC 1.A.23) family.</text>
</comment>
<accession>A0A1R4HK05</accession>
<feature type="transmembrane region" description="Helical" evidence="7">
    <location>
        <begin position="311"/>
        <end position="339"/>
    </location>
</feature>
<evidence type="ECO:0000256" key="4">
    <source>
        <dbReference type="ARBA" id="ARBA00022692"/>
    </source>
</evidence>
<dbReference type="InterPro" id="IPR011014">
    <property type="entry name" value="MscS_channel_TM-2"/>
</dbReference>
<feature type="transmembrane region" description="Helical" evidence="7">
    <location>
        <begin position="384"/>
        <end position="403"/>
    </location>
</feature>
<dbReference type="InterPro" id="IPR023408">
    <property type="entry name" value="MscS_beta-dom_sf"/>
</dbReference>
<dbReference type="GO" id="GO:0008381">
    <property type="term" value="F:mechanosensitive monoatomic ion channel activity"/>
    <property type="evidence" value="ECO:0007669"/>
    <property type="project" value="UniProtKB-ARBA"/>
</dbReference>
<gene>
    <name evidence="11" type="ORF">CRENPOLYSF1_920010</name>
</gene>
<dbReference type="SUPFAM" id="SSF50182">
    <property type="entry name" value="Sm-like ribonucleoproteins"/>
    <property type="match status" value="1"/>
</dbReference>
<evidence type="ECO:0000259" key="9">
    <source>
        <dbReference type="Pfam" id="PF00924"/>
    </source>
</evidence>
<dbReference type="EMBL" id="FUKI01000173">
    <property type="protein sequence ID" value="SJM96549.1"/>
    <property type="molecule type" value="Genomic_DNA"/>
</dbReference>
<dbReference type="InterPro" id="IPR011066">
    <property type="entry name" value="MscS_channel_C_sf"/>
</dbReference>
<dbReference type="Gene3D" id="3.30.70.100">
    <property type="match status" value="1"/>
</dbReference>
<name>A0A1R4HK05_9GAMM</name>
<feature type="chain" id="PRO_5013272360" evidence="8">
    <location>
        <begin position="32"/>
        <end position="640"/>
    </location>
</feature>
<dbReference type="AlphaFoldDB" id="A0A1R4HK05"/>
<proteinExistence type="inferred from homology"/>
<dbReference type="Pfam" id="PF21082">
    <property type="entry name" value="MS_channel_3rd"/>
    <property type="match status" value="1"/>
</dbReference>
<evidence type="ECO:0000256" key="7">
    <source>
        <dbReference type="SAM" id="Phobius"/>
    </source>
</evidence>
<sequence length="640" mass="71165">MIPKFFTFKSRFVAVLIVLCVFQMGTMPANAGVNSNPLKPIDTTSPRATLQGFLEFTNKAYNEGRGLIITYMDSSALYLTAEEIAHFKQVRHFQTSAERALDLDDLPPAIADETARRVMVQLKEVLDRIELPSIESIPDAQMMAKSEFKYWVIPNTEIRIQRVAKGARAGEYLFSPDTVKRLPAFYASVKNLPYKANASVGWFNFTTYSPAGVALALNNLVPPRWLLAAPNKQPARSTFLDQPTWRWLGIALILTAGFIFVRLCFRLSRYWRSRTDSSEQWVDLLRPLSVVLTAHMAAFMLGEVLRISSGVYVVFTLSLWTLFYLALTWTTWVAGGAIATSVINKEHLLTSSIDSQLIRLVLRLITFIVSIAILVIGADQIGLPAYSVLAGLGVGGLAVALAAQQTIANLIGSLIIMIEKPFSVGDSIKLADAEGVVESVGFRSTRIRTGHNSLVTIPSSQVVDSTVDNMALRDYRKIKFNLGLVYDTPIEKIKDFVEGVKHILESHPDTRKDNLQVFFYQFGAHSLDILVDFFLKVPDRMDELTEQQQIFLDILHLAEIIGVKFALPTQTLHIADLHSLPASLQHPPRYSLNLKNMKQQQIASLTFTPNILSASIALLLSGCATPANVNHTAMAFLFFV</sequence>
<evidence type="ECO:0000256" key="8">
    <source>
        <dbReference type="SAM" id="SignalP"/>
    </source>
</evidence>
<evidence type="ECO:0000313" key="12">
    <source>
        <dbReference type="Proteomes" id="UP000195667"/>
    </source>
</evidence>
<keyword evidence="8" id="KW-0732">Signal</keyword>
<dbReference type="PANTHER" id="PTHR43634:SF2">
    <property type="entry name" value="LOW CONDUCTANCE MECHANOSENSITIVE CHANNEL YNAI"/>
    <property type="match status" value="1"/>
</dbReference>
<dbReference type="Proteomes" id="UP000195667">
    <property type="component" value="Unassembled WGS sequence"/>
</dbReference>
<feature type="domain" description="Mechanosensitive ion channel MscS C-terminal" evidence="10">
    <location>
        <begin position="478"/>
        <end position="554"/>
    </location>
</feature>
<dbReference type="Pfam" id="PF00924">
    <property type="entry name" value="MS_channel_2nd"/>
    <property type="match status" value="1"/>
</dbReference>
<evidence type="ECO:0000256" key="1">
    <source>
        <dbReference type="ARBA" id="ARBA00004651"/>
    </source>
</evidence>
<feature type="signal peptide" evidence="8">
    <location>
        <begin position="1"/>
        <end position="31"/>
    </location>
</feature>